<dbReference type="KEGG" id="lenr:94174512"/>
<evidence type="ECO:0000313" key="2">
    <source>
        <dbReference type="EMBL" id="KAG5484202.1"/>
    </source>
</evidence>
<evidence type="ECO:0000256" key="1">
    <source>
        <dbReference type="SAM" id="MobiDB-lite"/>
    </source>
</evidence>
<evidence type="ECO:0000313" key="3">
    <source>
        <dbReference type="Proteomes" id="UP000674179"/>
    </source>
</evidence>
<dbReference type="GeneID" id="94174512"/>
<protein>
    <submittedName>
        <fullName evidence="2">Uncharacterized protein</fullName>
    </submittedName>
</protein>
<keyword evidence="3" id="KW-1185">Reference proteome</keyword>
<comment type="caution">
    <text evidence="2">The sequence shown here is derived from an EMBL/GenBank/DDBJ whole genome shotgun (WGS) entry which is preliminary data.</text>
</comment>
<gene>
    <name evidence="2" type="ORF">CUR178_07358</name>
</gene>
<dbReference type="EMBL" id="JAFHKP010000010">
    <property type="protein sequence ID" value="KAG5484202.1"/>
    <property type="molecule type" value="Genomic_DNA"/>
</dbReference>
<proteinExistence type="predicted"/>
<feature type="compositionally biased region" description="Polar residues" evidence="1">
    <location>
        <begin position="41"/>
        <end position="52"/>
    </location>
</feature>
<organism evidence="2 3">
    <name type="scientific">Leishmania enriettii</name>
    <dbReference type="NCBI Taxonomy" id="5663"/>
    <lineage>
        <taxon>Eukaryota</taxon>
        <taxon>Discoba</taxon>
        <taxon>Euglenozoa</taxon>
        <taxon>Kinetoplastea</taxon>
        <taxon>Metakinetoplastina</taxon>
        <taxon>Trypanosomatida</taxon>
        <taxon>Trypanosomatidae</taxon>
        <taxon>Leishmaniinae</taxon>
        <taxon>Leishmania</taxon>
    </lineage>
</organism>
<feature type="region of interest" description="Disordered" evidence="1">
    <location>
        <begin position="1"/>
        <end position="84"/>
    </location>
</feature>
<name>A0A836HDL7_LEIEN</name>
<feature type="compositionally biased region" description="Basic and acidic residues" evidence="1">
    <location>
        <begin position="29"/>
        <end position="39"/>
    </location>
</feature>
<dbReference type="Proteomes" id="UP000674179">
    <property type="component" value="Chromosome 10"/>
</dbReference>
<reference evidence="2 3" key="1">
    <citation type="submission" date="2021-02" db="EMBL/GenBank/DDBJ databases">
        <title>Leishmania (Mundinia) enrietti genome sequencing and assembly.</title>
        <authorList>
            <person name="Almutairi H."/>
            <person name="Gatherer D."/>
        </authorList>
    </citation>
    <scope>NUCLEOTIDE SEQUENCE [LARGE SCALE GENOMIC DNA]</scope>
    <source>
        <strain evidence="2">CUR178</strain>
    </source>
</reference>
<dbReference type="RefSeq" id="XP_067695090.1">
    <property type="nucleotide sequence ID" value="XM_067839002.1"/>
</dbReference>
<dbReference type="AlphaFoldDB" id="A0A836HDL7"/>
<accession>A0A836HDL7</accession>
<dbReference type="OrthoDB" id="273838at2759"/>
<feature type="region of interest" description="Disordered" evidence="1">
    <location>
        <begin position="97"/>
        <end position="118"/>
    </location>
</feature>
<feature type="compositionally biased region" description="Polar residues" evidence="1">
    <location>
        <begin position="17"/>
        <end position="28"/>
    </location>
</feature>
<feature type="region of interest" description="Disordered" evidence="1">
    <location>
        <begin position="293"/>
        <end position="313"/>
    </location>
</feature>
<sequence>MPSPRSSSESSPRQRSGTRNSAVSSPYSSDRKRARRDDGTSAPTAQSLNNAADGQRACATPAPPLAASVHHSNEPKRRRPCQTDMEDSNIIMHTFSEENSIDGPPHLSSLAPSPHPTQPHVALEAPTIHSAAAEEHVANAPASPLPRKIAHASSNGRREFVVMLNHRRVVVSADRPFLRPRDLFAPCTTKAVTEAGRCATGACDPDGFVVAADEATSRPLHCYGDRPVLLLDCTGELRQRRQRRQRREELLSRASKLVAARADLLRTQSLWSTRWTRARRHNKELSVPMSAVDDAGVAPDRGGGDSTDSNSCGAAAGGVSVQHLLSQLSQQRKAITHEIKAVRHELLGLLQERREQAATREGCVLMLPSPETGEVRLLPGHHYRTACFVSDELREVLPSDARDMDVAPWHRRHHRTPPQRESASELMARELCQSDEGDAEGTQTMSKAIKRPLWAKAELLGYVLYLRQCRRNPHCRSRRDATLGNDSTDCQELREGGADLEKIAATISYDMVENYLALPACEVAMYRAWAIDKFHLLPPQ</sequence>
<feature type="compositionally biased region" description="Low complexity" evidence="1">
    <location>
        <begin position="1"/>
        <end position="15"/>
    </location>
</feature>